<dbReference type="Proteomes" id="UP001381693">
    <property type="component" value="Unassembled WGS sequence"/>
</dbReference>
<dbReference type="EMBL" id="JAXCGZ010019901">
    <property type="protein sequence ID" value="KAK7065780.1"/>
    <property type="molecule type" value="Genomic_DNA"/>
</dbReference>
<dbReference type="AlphaFoldDB" id="A0AAN8WT23"/>
<sequence length="156" mass="18097">MEFVQIEWCKRKLIYVGYIYVKQKELANSVISYECEKCWYSSFKVKVKAGGNEVVSHENNLTHAADILHPEVLFVQQEIRRKLLTPKRLHSKSLPKQVQSEGLQGKYQNDANFTQQICMIPALAFIPPDKEIDAYETLQETMPPEADPIIDYFKDT</sequence>
<comment type="caution">
    <text evidence="1">The sequence shown here is derived from an EMBL/GenBank/DDBJ whole genome shotgun (WGS) entry which is preliminary data.</text>
</comment>
<protein>
    <submittedName>
        <fullName evidence="1">Uncharacterized protein</fullName>
    </submittedName>
</protein>
<gene>
    <name evidence="1" type="ORF">SK128_024439</name>
</gene>
<keyword evidence="2" id="KW-1185">Reference proteome</keyword>
<accession>A0AAN8WT23</accession>
<reference evidence="1 2" key="1">
    <citation type="submission" date="2023-11" db="EMBL/GenBank/DDBJ databases">
        <title>Halocaridina rubra genome assembly.</title>
        <authorList>
            <person name="Smith C."/>
        </authorList>
    </citation>
    <scope>NUCLEOTIDE SEQUENCE [LARGE SCALE GENOMIC DNA]</scope>
    <source>
        <strain evidence="1">EP-1</strain>
        <tissue evidence="1">Whole</tissue>
    </source>
</reference>
<proteinExistence type="predicted"/>
<evidence type="ECO:0000313" key="1">
    <source>
        <dbReference type="EMBL" id="KAK7065780.1"/>
    </source>
</evidence>
<name>A0AAN8WT23_HALRR</name>
<organism evidence="1 2">
    <name type="scientific">Halocaridina rubra</name>
    <name type="common">Hawaiian red shrimp</name>
    <dbReference type="NCBI Taxonomy" id="373956"/>
    <lineage>
        <taxon>Eukaryota</taxon>
        <taxon>Metazoa</taxon>
        <taxon>Ecdysozoa</taxon>
        <taxon>Arthropoda</taxon>
        <taxon>Crustacea</taxon>
        <taxon>Multicrustacea</taxon>
        <taxon>Malacostraca</taxon>
        <taxon>Eumalacostraca</taxon>
        <taxon>Eucarida</taxon>
        <taxon>Decapoda</taxon>
        <taxon>Pleocyemata</taxon>
        <taxon>Caridea</taxon>
        <taxon>Atyoidea</taxon>
        <taxon>Atyidae</taxon>
        <taxon>Halocaridina</taxon>
    </lineage>
</organism>
<evidence type="ECO:0000313" key="2">
    <source>
        <dbReference type="Proteomes" id="UP001381693"/>
    </source>
</evidence>